<dbReference type="Pfam" id="PF13476">
    <property type="entry name" value="AAA_23"/>
    <property type="match status" value="1"/>
</dbReference>
<dbReference type="RefSeq" id="WP_173896415.1">
    <property type="nucleotide sequence ID" value="NZ_JAJEQE010000011.1"/>
</dbReference>
<keyword evidence="4" id="KW-1185">Reference proteome</keyword>
<dbReference type="InterPro" id="IPR051396">
    <property type="entry name" value="Bact_Antivir_Def_Nuclease"/>
</dbReference>
<dbReference type="Gene3D" id="3.40.50.300">
    <property type="entry name" value="P-loop containing nucleotide triphosphate hydrolases"/>
    <property type="match status" value="1"/>
</dbReference>
<dbReference type="Pfam" id="PF13304">
    <property type="entry name" value="AAA_21"/>
    <property type="match status" value="1"/>
</dbReference>
<dbReference type="PANTHER" id="PTHR43581:SF2">
    <property type="entry name" value="EXCINUCLEASE ATPASE SUBUNIT"/>
    <property type="match status" value="1"/>
</dbReference>
<evidence type="ECO:0000259" key="2">
    <source>
        <dbReference type="Pfam" id="PF13476"/>
    </source>
</evidence>
<dbReference type="InterPro" id="IPR003959">
    <property type="entry name" value="ATPase_AAA_core"/>
</dbReference>
<dbReference type="InterPro" id="IPR027417">
    <property type="entry name" value="P-loop_NTPase"/>
</dbReference>
<reference evidence="3 4" key="1">
    <citation type="submission" date="2021-10" db="EMBL/GenBank/DDBJ databases">
        <title>Anaerobic single-cell dispensing facilitates the cultivation of human gut bacteria.</title>
        <authorList>
            <person name="Afrizal A."/>
        </authorList>
    </citation>
    <scope>NUCLEOTIDE SEQUENCE [LARGE SCALE GENOMIC DNA]</scope>
    <source>
        <strain evidence="3 4">CLA-AA-H246</strain>
    </source>
</reference>
<gene>
    <name evidence="3" type="ORF">LKD42_05220</name>
</gene>
<sequence length="426" mass="48395">MFLESMILHNFRCFSDIEIKFNNRLTVVVGNNGAGKSTILEAATIAAGTLTAAMDGLTNYGIKKSDAHYKYYDLGSTIDVQPQFPVEITASGKMDGKDITWSRSLKSAKGRGGLASAKELTSIAEEYQERMRNGDRELKLPVISYYGTGRLWAQHREKKNDTFEKNNRSNGYIDSLDGAANDKLMMKWFEKMTYQQLQRQEKIPEFVAVKMALEQIFASVTGYSDVKVQFNLDTGEIDILYFDGTEHVRMPVSQLSDGYKCTISLIADIAYRMAILNPQLLNKVLVETEGIILIDEVDLHLHPKWQKRILKDLMDIFPKVQFIVSTHAPEVINSVKKGSVVILRNNEVINATDETYGKDANTILREVMEVSSRPDIIRFLFEKFYELLDSGEWKMAEEIIGQLEKEIGNNDPEINACRVRLELEQM</sequence>
<feature type="domain" description="Rad50/SbcC-type AAA" evidence="2">
    <location>
        <begin position="6"/>
        <end position="216"/>
    </location>
</feature>
<dbReference type="PANTHER" id="PTHR43581">
    <property type="entry name" value="ATP/GTP PHOSPHATASE"/>
    <property type="match status" value="1"/>
</dbReference>
<dbReference type="InterPro" id="IPR038729">
    <property type="entry name" value="Rad50/SbcC_AAA"/>
</dbReference>
<comment type="caution">
    <text evidence="3">The sequence shown here is derived from an EMBL/GenBank/DDBJ whole genome shotgun (WGS) entry which is preliminary data.</text>
</comment>
<dbReference type="EMBL" id="JAJEQE010000011">
    <property type="protein sequence ID" value="MCC2148657.1"/>
    <property type="molecule type" value="Genomic_DNA"/>
</dbReference>
<dbReference type="SUPFAM" id="SSF52540">
    <property type="entry name" value="P-loop containing nucleoside triphosphate hydrolases"/>
    <property type="match status" value="1"/>
</dbReference>
<feature type="domain" description="ATPase AAA-type core" evidence="1">
    <location>
        <begin position="238"/>
        <end position="333"/>
    </location>
</feature>
<proteinExistence type="predicted"/>
<dbReference type="Proteomes" id="UP001299235">
    <property type="component" value="Unassembled WGS sequence"/>
</dbReference>
<name>A0ABS8EUC4_9FIRM</name>
<evidence type="ECO:0000313" key="3">
    <source>
        <dbReference type="EMBL" id="MCC2148657.1"/>
    </source>
</evidence>
<protein>
    <submittedName>
        <fullName evidence="3">AAA family ATPase</fullName>
    </submittedName>
</protein>
<evidence type="ECO:0000259" key="1">
    <source>
        <dbReference type="Pfam" id="PF13304"/>
    </source>
</evidence>
<accession>A0ABS8EUC4</accession>
<evidence type="ECO:0000313" key="4">
    <source>
        <dbReference type="Proteomes" id="UP001299235"/>
    </source>
</evidence>
<organism evidence="3 4">
    <name type="scientific">Hominisplanchenecus faecis</name>
    <dbReference type="NCBI Taxonomy" id="2885351"/>
    <lineage>
        <taxon>Bacteria</taxon>
        <taxon>Bacillati</taxon>
        <taxon>Bacillota</taxon>
        <taxon>Clostridia</taxon>
        <taxon>Lachnospirales</taxon>
        <taxon>Lachnospiraceae</taxon>
        <taxon>Hominisplanchenecus</taxon>
    </lineage>
</organism>